<dbReference type="GO" id="GO:0000166">
    <property type="term" value="F:nucleotide binding"/>
    <property type="evidence" value="ECO:0007669"/>
    <property type="project" value="InterPro"/>
</dbReference>
<keyword evidence="2" id="KW-0560">Oxidoreductase</keyword>
<evidence type="ECO:0000256" key="3">
    <source>
        <dbReference type="SAM" id="MobiDB-lite"/>
    </source>
</evidence>
<evidence type="ECO:0000313" key="7">
    <source>
        <dbReference type="EMBL" id="QDI68095.1"/>
    </source>
</evidence>
<keyword evidence="8" id="KW-1185">Reference proteome</keyword>
<evidence type="ECO:0000313" key="9">
    <source>
        <dbReference type="Proteomes" id="UP000530412"/>
    </source>
</evidence>
<feature type="region of interest" description="Disordered" evidence="3">
    <location>
        <begin position="314"/>
        <end position="341"/>
    </location>
</feature>
<dbReference type="AlphaFoldDB" id="A0A514JL90"/>
<dbReference type="EMBL" id="CP022310">
    <property type="protein sequence ID" value="QDI68095.1"/>
    <property type="molecule type" value="Genomic_DNA"/>
</dbReference>
<dbReference type="KEGG" id="sast:CD934_04990"/>
<dbReference type="InterPro" id="IPR036291">
    <property type="entry name" value="NAD(P)-bd_dom_sf"/>
</dbReference>
<evidence type="ECO:0000259" key="4">
    <source>
        <dbReference type="Pfam" id="PF01408"/>
    </source>
</evidence>
<name>A0A514JL90_9ACTN</name>
<comment type="similarity">
    <text evidence="1">Belongs to the Gfo/Idh/MocA family.</text>
</comment>
<dbReference type="SUPFAM" id="SSF51735">
    <property type="entry name" value="NAD(P)-binding Rossmann-fold domains"/>
    <property type="match status" value="1"/>
</dbReference>
<dbReference type="SUPFAM" id="SSF55347">
    <property type="entry name" value="Glyceraldehyde-3-phosphate dehydrogenase-like, C-terminal domain"/>
    <property type="match status" value="1"/>
</dbReference>
<dbReference type="InterPro" id="IPR050984">
    <property type="entry name" value="Gfo/Idh/MocA_domain"/>
</dbReference>
<reference evidence="7 8" key="1">
    <citation type="submission" date="2017-07" db="EMBL/GenBank/DDBJ databases">
        <title>The Complete Genome of Streptomyces asterosporus-ZSY.</title>
        <authorList>
            <person name="Zhang S."/>
        </authorList>
    </citation>
    <scope>NUCLEOTIDE SEQUENCE [LARGE SCALE GENOMIC DNA]</scope>
    <source>
        <strain evidence="7 8">DSM 41452</strain>
    </source>
</reference>
<accession>A0A514JL90</accession>
<dbReference type="Proteomes" id="UP000316215">
    <property type="component" value="Chromosome"/>
</dbReference>
<dbReference type="Gene3D" id="3.40.50.720">
    <property type="entry name" value="NAD(P)-binding Rossmann-like Domain"/>
    <property type="match status" value="1"/>
</dbReference>
<evidence type="ECO:0000256" key="2">
    <source>
        <dbReference type="ARBA" id="ARBA00023002"/>
    </source>
</evidence>
<proteinExistence type="inferred from homology"/>
<feature type="domain" description="Gfo/Idh/MocA-like oxidoreductase N-terminal" evidence="4">
    <location>
        <begin position="3"/>
        <end position="114"/>
    </location>
</feature>
<dbReference type="Proteomes" id="UP000530412">
    <property type="component" value="Unassembled WGS sequence"/>
</dbReference>
<reference evidence="6 9" key="2">
    <citation type="submission" date="2020-08" db="EMBL/GenBank/DDBJ databases">
        <title>Genomic Encyclopedia of Type Strains, Phase III (KMG-III): the genomes of soil and plant-associated and newly described type strains.</title>
        <authorList>
            <person name="Whitman W."/>
        </authorList>
    </citation>
    <scope>NUCLEOTIDE SEQUENCE [LARGE SCALE GENOMIC DNA]</scope>
    <source>
        <strain evidence="6 9">CECT 3271</strain>
    </source>
</reference>
<evidence type="ECO:0000256" key="1">
    <source>
        <dbReference type="ARBA" id="ARBA00010928"/>
    </source>
</evidence>
<dbReference type="InterPro" id="IPR000683">
    <property type="entry name" value="Gfo/Idh/MocA-like_OxRdtase_N"/>
</dbReference>
<dbReference type="Pfam" id="PF22725">
    <property type="entry name" value="GFO_IDH_MocA_C3"/>
    <property type="match status" value="1"/>
</dbReference>
<dbReference type="OrthoDB" id="179913at2"/>
<evidence type="ECO:0000313" key="8">
    <source>
        <dbReference type="Proteomes" id="UP000316215"/>
    </source>
</evidence>
<dbReference type="GO" id="GO:0016491">
    <property type="term" value="F:oxidoreductase activity"/>
    <property type="evidence" value="ECO:0007669"/>
    <property type="project" value="UniProtKB-KW"/>
</dbReference>
<organism evidence="7 8">
    <name type="scientific">Streptomyces calvus</name>
    <dbReference type="NCBI Taxonomy" id="67282"/>
    <lineage>
        <taxon>Bacteria</taxon>
        <taxon>Bacillati</taxon>
        <taxon>Actinomycetota</taxon>
        <taxon>Actinomycetes</taxon>
        <taxon>Kitasatosporales</taxon>
        <taxon>Streptomycetaceae</taxon>
        <taxon>Streptomyces</taxon>
    </lineage>
</organism>
<dbReference type="InterPro" id="IPR055170">
    <property type="entry name" value="GFO_IDH_MocA-like_dom"/>
</dbReference>
<evidence type="ECO:0000313" key="6">
    <source>
        <dbReference type="EMBL" id="MBA8942231.1"/>
    </source>
</evidence>
<dbReference type="RefSeq" id="WP_142192156.1">
    <property type="nucleotide sequence ID" value="NZ_BMSU01000005.1"/>
</dbReference>
<protein>
    <submittedName>
        <fullName evidence="6">Dehydrogenase</fullName>
    </submittedName>
</protein>
<dbReference type="Pfam" id="PF01408">
    <property type="entry name" value="GFO_IDH_MocA"/>
    <property type="match status" value="1"/>
</dbReference>
<sequence>MTNWGFLGAGSIARTSLAPAVHRHAGSALHTVASHSPDRARALGPKTVTRDYARVVEDDAVDVVYICLHNSAHAQWAIRALEAGKHVLCEKPLGLTAEETHEMARTATRCGRLLVEAVWNRWHPRTRDVERFLAEGVIGEVREVIAEFHGDVPAEDNYRWDPALGGGALLDVGCYAVSAALAAFSWQPPRAVHADLFVDRPGQADARVDTVLAFRGGVARVGAAFTRRQRQRLEIRGSEGWIRAGQDAFTAGARPVQLWVNSSGATRNHTYSAVDPYQLMVAEVSSAVAGDPAYLVPLEQSLAVAEALQGIRRAASASKRTQDQHRRTSDAISDSSKGSGA</sequence>
<evidence type="ECO:0000259" key="5">
    <source>
        <dbReference type="Pfam" id="PF22725"/>
    </source>
</evidence>
<gene>
    <name evidence="7" type="ORF">CD934_04990</name>
    <name evidence="6" type="ORF">FHS33_000620</name>
</gene>
<feature type="compositionally biased region" description="Basic and acidic residues" evidence="3">
    <location>
        <begin position="320"/>
        <end position="329"/>
    </location>
</feature>
<dbReference type="Gene3D" id="3.30.360.10">
    <property type="entry name" value="Dihydrodipicolinate Reductase, domain 2"/>
    <property type="match status" value="1"/>
</dbReference>
<dbReference type="PANTHER" id="PTHR22604:SF105">
    <property type="entry name" value="TRANS-1,2-DIHYDROBENZENE-1,2-DIOL DEHYDROGENASE"/>
    <property type="match status" value="1"/>
</dbReference>
<dbReference type="PANTHER" id="PTHR22604">
    <property type="entry name" value="OXIDOREDUCTASES"/>
    <property type="match status" value="1"/>
</dbReference>
<dbReference type="EMBL" id="JACJIE010000001">
    <property type="protein sequence ID" value="MBA8942231.1"/>
    <property type="molecule type" value="Genomic_DNA"/>
</dbReference>
<feature type="compositionally biased region" description="Polar residues" evidence="3">
    <location>
        <begin position="330"/>
        <end position="341"/>
    </location>
</feature>
<feature type="domain" description="GFO/IDH/MocA-like oxidoreductase" evidence="5">
    <location>
        <begin position="127"/>
        <end position="243"/>
    </location>
</feature>